<dbReference type="PANTHER" id="PTHR39555">
    <property type="entry name" value="FIMBRIAL ASSEMBLY PROTEIN PILO-LIKE PROTEIN-RELATED"/>
    <property type="match status" value="1"/>
</dbReference>
<dbReference type="Proteomes" id="UP000019678">
    <property type="component" value="Unassembled WGS sequence"/>
</dbReference>
<keyword evidence="2" id="KW-1133">Transmembrane helix</keyword>
<feature type="region of interest" description="Disordered" evidence="1">
    <location>
        <begin position="72"/>
        <end position="92"/>
    </location>
</feature>
<dbReference type="RefSeq" id="WP_044241430.1">
    <property type="nucleotide sequence ID" value="NZ_ASRX01000021.1"/>
</dbReference>
<dbReference type="EMBL" id="ASRX01000021">
    <property type="protein sequence ID" value="EYF05762.1"/>
    <property type="molecule type" value="Genomic_DNA"/>
</dbReference>
<accession>A0A017T9Z5</accession>
<dbReference type="PANTHER" id="PTHR39555:SF1">
    <property type="entry name" value="TYPE IV PILUS INNER MEMBRANE COMPONENT PILO"/>
    <property type="match status" value="1"/>
</dbReference>
<dbReference type="Pfam" id="PF04350">
    <property type="entry name" value="PilO"/>
    <property type="match status" value="1"/>
</dbReference>
<feature type="region of interest" description="Disordered" evidence="1">
    <location>
        <begin position="201"/>
        <end position="221"/>
    </location>
</feature>
<comment type="caution">
    <text evidence="3">The sequence shown here is derived from an EMBL/GenBank/DDBJ whole genome shotgun (WGS) entry which is preliminary data.</text>
</comment>
<dbReference type="InterPro" id="IPR014717">
    <property type="entry name" value="Transl_elong_EF1B/ribsomal_bS6"/>
</dbReference>
<gene>
    <name evidence="3" type="ORF">CAP_3052</name>
</gene>
<organism evidence="3 4">
    <name type="scientific">Chondromyces apiculatus DSM 436</name>
    <dbReference type="NCBI Taxonomy" id="1192034"/>
    <lineage>
        <taxon>Bacteria</taxon>
        <taxon>Pseudomonadati</taxon>
        <taxon>Myxococcota</taxon>
        <taxon>Polyangia</taxon>
        <taxon>Polyangiales</taxon>
        <taxon>Polyangiaceae</taxon>
        <taxon>Chondromyces</taxon>
    </lineage>
</organism>
<proteinExistence type="predicted"/>
<feature type="transmembrane region" description="Helical" evidence="2">
    <location>
        <begin position="20"/>
        <end position="39"/>
    </location>
</feature>
<evidence type="ECO:0000313" key="3">
    <source>
        <dbReference type="EMBL" id="EYF05762.1"/>
    </source>
</evidence>
<dbReference type="AlphaFoldDB" id="A0A017T9Z5"/>
<protein>
    <submittedName>
        <fullName evidence="3">Type IV pilus biogenesis protein PilO</fullName>
    </submittedName>
</protein>
<dbReference type="Gene3D" id="3.30.70.60">
    <property type="match status" value="1"/>
</dbReference>
<evidence type="ECO:0000256" key="2">
    <source>
        <dbReference type="SAM" id="Phobius"/>
    </source>
</evidence>
<dbReference type="InterPro" id="IPR007445">
    <property type="entry name" value="PilO"/>
</dbReference>
<reference evidence="3 4" key="1">
    <citation type="submission" date="2013-05" db="EMBL/GenBank/DDBJ databases">
        <title>Genome assembly of Chondromyces apiculatus DSM 436.</title>
        <authorList>
            <person name="Sharma G."/>
            <person name="Khatri I."/>
            <person name="Kaur C."/>
            <person name="Mayilraj S."/>
            <person name="Subramanian S."/>
        </authorList>
    </citation>
    <scope>NUCLEOTIDE SEQUENCE [LARGE SCALE GENOMIC DNA]</scope>
    <source>
        <strain evidence="3 4">DSM 436</strain>
    </source>
</reference>
<evidence type="ECO:0000313" key="4">
    <source>
        <dbReference type="Proteomes" id="UP000019678"/>
    </source>
</evidence>
<dbReference type="eggNOG" id="COG3167">
    <property type="taxonomic scope" value="Bacteria"/>
</dbReference>
<sequence>MAQKTTTTQSGLSLDRLSPVAKVAIGAVFMALIGALYFIGFYTDVSSQIEGAQNRTLSLQSELSKAQASKEAYQKDLDEKTRREQLSREQKKILPDESETPAFLSAIQGVATVSGVNLTSWSPTEEIPQEFFAKVPMKLSLSGKFHQVAKFFYGVGQLDRIINVENIQIKKKASRQSEPRAEDVEVDVECLATAFRAVKAGEGAGTNPKRQQRGAPKQGGH</sequence>
<dbReference type="OrthoDB" id="5502253at2"/>
<name>A0A017T9Z5_9BACT</name>
<keyword evidence="2" id="KW-0812">Transmembrane</keyword>
<dbReference type="GO" id="GO:0043107">
    <property type="term" value="P:type IV pilus-dependent motility"/>
    <property type="evidence" value="ECO:0007669"/>
    <property type="project" value="InterPro"/>
</dbReference>
<keyword evidence="2" id="KW-0472">Membrane</keyword>
<evidence type="ECO:0000256" key="1">
    <source>
        <dbReference type="SAM" id="MobiDB-lite"/>
    </source>
</evidence>
<dbReference type="STRING" id="1192034.CAP_3052"/>
<dbReference type="GO" id="GO:0043683">
    <property type="term" value="P:type IV pilus assembly"/>
    <property type="evidence" value="ECO:0007669"/>
    <property type="project" value="InterPro"/>
</dbReference>
<keyword evidence="4" id="KW-1185">Reference proteome</keyword>